<sequence length="225" mass="25003">MEVMSAFFLANRSITSASLTIGEPPTDSSSHTGALPLHTLLTTTAKLSHASKSERINRSFEISSTIDPHNHQREGFAHTSLLPSERYTHPPTRANQGTRAGGARHMTPSPPGDKAGNVGTVGASTFRKLSRRRKAKEAFTNPRKTSCQERSSSRDKTLTQIHQHVGENHRSEPTARRNERNEKEESHRRRHALRRAAGRRSYLIRDSLCSLSSPYQCGGDDLLNM</sequence>
<dbReference type="PaxDb" id="3708-A0A078FWK8"/>
<reference evidence="2 3" key="1">
    <citation type="journal article" date="2014" name="Science">
        <title>Plant genetics. Early allopolyploid evolution in the post-Neolithic Brassica napus oilseed genome.</title>
        <authorList>
            <person name="Chalhoub B."/>
            <person name="Denoeud F."/>
            <person name="Liu S."/>
            <person name="Parkin I.A."/>
            <person name="Tang H."/>
            <person name="Wang X."/>
            <person name="Chiquet J."/>
            <person name="Belcram H."/>
            <person name="Tong C."/>
            <person name="Samans B."/>
            <person name="Correa M."/>
            <person name="Da Silva C."/>
            <person name="Just J."/>
            <person name="Falentin C."/>
            <person name="Koh C.S."/>
            <person name="Le Clainche I."/>
            <person name="Bernard M."/>
            <person name="Bento P."/>
            <person name="Noel B."/>
            <person name="Labadie K."/>
            <person name="Alberti A."/>
            <person name="Charles M."/>
            <person name="Arnaud D."/>
            <person name="Guo H."/>
            <person name="Daviaud C."/>
            <person name="Alamery S."/>
            <person name="Jabbari K."/>
            <person name="Zhao M."/>
            <person name="Edger P.P."/>
            <person name="Chelaifa H."/>
            <person name="Tack D."/>
            <person name="Lassalle G."/>
            <person name="Mestiri I."/>
            <person name="Schnel N."/>
            <person name="Le Paslier M.C."/>
            <person name="Fan G."/>
            <person name="Renault V."/>
            <person name="Bayer P.E."/>
            <person name="Golicz A.A."/>
            <person name="Manoli S."/>
            <person name="Lee T.H."/>
            <person name="Thi V.H."/>
            <person name="Chalabi S."/>
            <person name="Hu Q."/>
            <person name="Fan C."/>
            <person name="Tollenaere R."/>
            <person name="Lu Y."/>
            <person name="Battail C."/>
            <person name="Shen J."/>
            <person name="Sidebottom C.H."/>
            <person name="Wang X."/>
            <person name="Canaguier A."/>
            <person name="Chauveau A."/>
            <person name="Berard A."/>
            <person name="Deniot G."/>
            <person name="Guan M."/>
            <person name="Liu Z."/>
            <person name="Sun F."/>
            <person name="Lim Y.P."/>
            <person name="Lyons E."/>
            <person name="Town C.D."/>
            <person name="Bancroft I."/>
            <person name="Wang X."/>
            <person name="Meng J."/>
            <person name="Ma J."/>
            <person name="Pires J.C."/>
            <person name="King G.J."/>
            <person name="Brunel D."/>
            <person name="Delourme R."/>
            <person name="Renard M."/>
            <person name="Aury J.M."/>
            <person name="Adams K.L."/>
            <person name="Batley J."/>
            <person name="Snowdon R.J."/>
            <person name="Tost J."/>
            <person name="Edwards D."/>
            <person name="Zhou Y."/>
            <person name="Hua W."/>
            <person name="Sharpe A.G."/>
            <person name="Paterson A.H."/>
            <person name="Guan C."/>
            <person name="Wincker P."/>
        </authorList>
    </citation>
    <scope>NUCLEOTIDE SEQUENCE [LARGE SCALE GENOMIC DNA]</scope>
    <source>
        <strain evidence="3">cv. Darmor-bzh</strain>
    </source>
</reference>
<evidence type="ECO:0000256" key="1">
    <source>
        <dbReference type="SAM" id="MobiDB-lite"/>
    </source>
</evidence>
<dbReference type="Gramene" id="CDY17341">
    <property type="protein sequence ID" value="CDY17341"/>
    <property type="gene ID" value="GSBRNA2T00095443001"/>
</dbReference>
<dbReference type="OMA" id="KHQREVF"/>
<dbReference type="EMBL" id="LK032072">
    <property type="protein sequence ID" value="CDY17341.1"/>
    <property type="molecule type" value="Genomic_DNA"/>
</dbReference>
<accession>A0A078FWK8</accession>
<feature type="compositionally biased region" description="Basic and acidic residues" evidence="1">
    <location>
        <begin position="164"/>
        <end position="187"/>
    </location>
</feature>
<name>A0A078FWK8_BRANA</name>
<dbReference type="AlphaFoldDB" id="A0A078FWK8"/>
<protein>
    <submittedName>
        <fullName evidence="2">BnaA10g09750D protein</fullName>
    </submittedName>
</protein>
<dbReference type="Proteomes" id="UP000028999">
    <property type="component" value="Unassembled WGS sequence"/>
</dbReference>
<evidence type="ECO:0000313" key="3">
    <source>
        <dbReference type="Proteomes" id="UP000028999"/>
    </source>
</evidence>
<keyword evidence="3" id="KW-1185">Reference proteome</keyword>
<organism evidence="2 3">
    <name type="scientific">Brassica napus</name>
    <name type="common">Rape</name>
    <dbReference type="NCBI Taxonomy" id="3708"/>
    <lineage>
        <taxon>Eukaryota</taxon>
        <taxon>Viridiplantae</taxon>
        <taxon>Streptophyta</taxon>
        <taxon>Embryophyta</taxon>
        <taxon>Tracheophyta</taxon>
        <taxon>Spermatophyta</taxon>
        <taxon>Magnoliopsida</taxon>
        <taxon>eudicotyledons</taxon>
        <taxon>Gunneridae</taxon>
        <taxon>Pentapetalae</taxon>
        <taxon>rosids</taxon>
        <taxon>malvids</taxon>
        <taxon>Brassicales</taxon>
        <taxon>Brassicaceae</taxon>
        <taxon>Brassiceae</taxon>
        <taxon>Brassica</taxon>
    </lineage>
</organism>
<gene>
    <name evidence="2" type="primary">BnaA10g09750D</name>
    <name evidence="2" type="ORF">GSBRNA2T00095443001</name>
</gene>
<evidence type="ECO:0000313" key="2">
    <source>
        <dbReference type="EMBL" id="CDY17341.1"/>
    </source>
</evidence>
<proteinExistence type="predicted"/>
<feature type="region of interest" description="Disordered" evidence="1">
    <location>
        <begin position="83"/>
        <end position="195"/>
    </location>
</feature>